<evidence type="ECO:0000256" key="10">
    <source>
        <dbReference type="RuleBase" id="RU361115"/>
    </source>
</evidence>
<dbReference type="PANTHER" id="PTHR11157:SF69">
    <property type="entry name" value="ELONGATION OF VERY LONG CHAIN FATTY ACIDS PROTEIN 7"/>
    <property type="match status" value="1"/>
</dbReference>
<dbReference type="GO" id="GO:0019367">
    <property type="term" value="P:fatty acid elongation, saturated fatty acid"/>
    <property type="evidence" value="ECO:0007669"/>
    <property type="project" value="TreeGrafter"/>
</dbReference>
<keyword evidence="8 10" id="KW-0472">Membrane</keyword>
<dbReference type="GO" id="GO:0034626">
    <property type="term" value="P:fatty acid elongation, polyunsaturated fatty acid"/>
    <property type="evidence" value="ECO:0007669"/>
    <property type="project" value="TreeGrafter"/>
</dbReference>
<evidence type="ECO:0000256" key="2">
    <source>
        <dbReference type="ARBA" id="ARBA00022516"/>
    </source>
</evidence>
<reference evidence="11" key="1">
    <citation type="submission" date="2020-11" db="EMBL/GenBank/DDBJ databases">
        <authorList>
            <person name="Tran Van P."/>
        </authorList>
    </citation>
    <scope>NUCLEOTIDE SEQUENCE</scope>
</reference>
<dbReference type="GO" id="GO:0042761">
    <property type="term" value="P:very long-chain fatty acid biosynthetic process"/>
    <property type="evidence" value="ECO:0007669"/>
    <property type="project" value="TreeGrafter"/>
</dbReference>
<evidence type="ECO:0000256" key="9">
    <source>
        <dbReference type="ARBA" id="ARBA00023160"/>
    </source>
</evidence>
<dbReference type="AlphaFoldDB" id="A0A7R8Z7U1"/>
<dbReference type="GO" id="GO:0034625">
    <property type="term" value="P:fatty acid elongation, monounsaturated fatty acid"/>
    <property type="evidence" value="ECO:0007669"/>
    <property type="project" value="TreeGrafter"/>
</dbReference>
<evidence type="ECO:0000313" key="11">
    <source>
        <dbReference type="EMBL" id="CAD7195080.1"/>
    </source>
</evidence>
<keyword evidence="7 10" id="KW-0443">Lipid metabolism</keyword>
<dbReference type="GO" id="GO:0030148">
    <property type="term" value="P:sphingolipid biosynthetic process"/>
    <property type="evidence" value="ECO:0007669"/>
    <property type="project" value="TreeGrafter"/>
</dbReference>
<dbReference type="PANTHER" id="PTHR11157">
    <property type="entry name" value="FATTY ACID ACYL TRANSFERASE-RELATED"/>
    <property type="match status" value="1"/>
</dbReference>
<evidence type="ECO:0000256" key="1">
    <source>
        <dbReference type="ARBA" id="ARBA00004141"/>
    </source>
</evidence>
<protein>
    <recommendedName>
        <fullName evidence="10">Elongation of very long chain fatty acids protein</fullName>
        <ecNumber evidence="10">2.3.1.199</ecNumber>
    </recommendedName>
    <alternativeName>
        <fullName evidence="10">Very-long-chain 3-oxoacyl-CoA synthase</fullName>
    </alternativeName>
</protein>
<proteinExistence type="inferred from homology"/>
<dbReference type="EMBL" id="OA564647">
    <property type="protein sequence ID" value="CAD7195080.1"/>
    <property type="molecule type" value="Genomic_DNA"/>
</dbReference>
<dbReference type="GO" id="GO:0005789">
    <property type="term" value="C:endoplasmic reticulum membrane"/>
    <property type="evidence" value="ECO:0007669"/>
    <property type="project" value="TreeGrafter"/>
</dbReference>
<organism evidence="11">
    <name type="scientific">Timema douglasi</name>
    <name type="common">Walking stick</name>
    <dbReference type="NCBI Taxonomy" id="61478"/>
    <lineage>
        <taxon>Eukaryota</taxon>
        <taxon>Metazoa</taxon>
        <taxon>Ecdysozoa</taxon>
        <taxon>Arthropoda</taxon>
        <taxon>Hexapoda</taxon>
        <taxon>Insecta</taxon>
        <taxon>Pterygota</taxon>
        <taxon>Neoptera</taxon>
        <taxon>Polyneoptera</taxon>
        <taxon>Phasmatodea</taxon>
        <taxon>Timematodea</taxon>
        <taxon>Timematoidea</taxon>
        <taxon>Timematidae</taxon>
        <taxon>Timema</taxon>
    </lineage>
</organism>
<evidence type="ECO:0000256" key="6">
    <source>
        <dbReference type="ARBA" id="ARBA00022989"/>
    </source>
</evidence>
<evidence type="ECO:0000256" key="4">
    <source>
        <dbReference type="ARBA" id="ARBA00022692"/>
    </source>
</evidence>
<name>A0A7R8Z7U1_TIMDO</name>
<evidence type="ECO:0000256" key="7">
    <source>
        <dbReference type="ARBA" id="ARBA00023098"/>
    </source>
</evidence>
<comment type="catalytic activity">
    <reaction evidence="10">
        <text>a very-long-chain acyl-CoA + malonyl-CoA + H(+) = a very-long-chain 3-oxoacyl-CoA + CO2 + CoA</text>
        <dbReference type="Rhea" id="RHEA:32727"/>
        <dbReference type="ChEBI" id="CHEBI:15378"/>
        <dbReference type="ChEBI" id="CHEBI:16526"/>
        <dbReference type="ChEBI" id="CHEBI:57287"/>
        <dbReference type="ChEBI" id="CHEBI:57384"/>
        <dbReference type="ChEBI" id="CHEBI:90725"/>
        <dbReference type="ChEBI" id="CHEBI:90736"/>
        <dbReference type="EC" id="2.3.1.199"/>
    </reaction>
</comment>
<evidence type="ECO:0000256" key="3">
    <source>
        <dbReference type="ARBA" id="ARBA00022679"/>
    </source>
</evidence>
<dbReference type="Pfam" id="PF01151">
    <property type="entry name" value="ELO"/>
    <property type="match status" value="1"/>
</dbReference>
<keyword evidence="3 10" id="KW-0808">Transferase</keyword>
<keyword evidence="2 10" id="KW-0444">Lipid biosynthesis</keyword>
<comment type="caution">
    <text evidence="10">Lacks conserved residue(s) required for the propagation of feature annotation.</text>
</comment>
<gene>
    <name evidence="11" type="ORF">TDIB3V08_LOCUS1486</name>
</gene>
<dbReference type="InterPro" id="IPR002076">
    <property type="entry name" value="ELO_fam"/>
</dbReference>
<keyword evidence="4 10" id="KW-0812">Transmembrane</keyword>
<evidence type="ECO:0000256" key="8">
    <source>
        <dbReference type="ARBA" id="ARBA00023136"/>
    </source>
</evidence>
<accession>A0A7R8Z7U1</accession>
<dbReference type="EC" id="2.3.1.199" evidence="10"/>
<comment type="subcellular location">
    <subcellularLocation>
        <location evidence="1">Membrane</location>
        <topology evidence="1">Multi-pass membrane protein</topology>
    </subcellularLocation>
</comment>
<keyword evidence="6 10" id="KW-1133">Transmembrane helix</keyword>
<dbReference type="GO" id="GO:0009922">
    <property type="term" value="F:fatty acid elongase activity"/>
    <property type="evidence" value="ECO:0007669"/>
    <property type="project" value="UniProtKB-EC"/>
</dbReference>
<comment type="similarity">
    <text evidence="10">Belongs to the ELO family.</text>
</comment>
<keyword evidence="9 10" id="KW-0275">Fatty acid biosynthesis</keyword>
<keyword evidence="5 10" id="KW-0276">Fatty acid metabolism</keyword>
<sequence length="162" mass="18790">MFDPRVKDWPLIGSPVYLLVIIALYLFFVLVAGPKFMENRRPYNLKKIIAAYNILQVLANAYLFYGNKLYHSPSKLQLTRSDSSTINTRCSPLQYPHSTEPEFEARCWPCWPCCYLHTSEQTDTRTTSMSASCARAARRILKLLWTIFVLVTDARGLSRLFW</sequence>
<evidence type="ECO:0000256" key="5">
    <source>
        <dbReference type="ARBA" id="ARBA00022832"/>
    </source>
</evidence>
<feature type="transmembrane region" description="Helical" evidence="10">
    <location>
        <begin position="12"/>
        <end position="33"/>
    </location>
</feature>